<feature type="repeat" description="TPR" evidence="8">
    <location>
        <begin position="193"/>
        <end position="226"/>
    </location>
</feature>
<dbReference type="Proteomes" id="UP000043764">
    <property type="component" value="Unassembled WGS sequence"/>
</dbReference>
<dbReference type="EC" id="2.4.1.255" evidence="3"/>
<keyword evidence="7 8" id="KW-0802">TPR repeat</keyword>
<sequence>MTLAPTDRQANDPTNSGILAADPQRDAHTAPPLTMKLSGQLPGRSRSLPPQAAKALDPDLQEQLTALYQHGQYQQAAARCAELLNTHRKSAFLWELLGRCHLAQNALDEAATCLNKACELQPTSATTFAAMGDVYKRQNRGQDALALYKKALSLDPACLPALNNMGNTLLEQDKIIEADECFAKAIEQAPDNAQLLYNRANIQRQLGNVDVACKLYEQAARYAPNFLEARYNLAQMAGQAGRQAEAIHHLEQILVARPADDRARARKLRLMAELCDWRWIDEYQAHRRNLGLRGSACAPQALIGLEDNPDLLRIRMQAHAHAAPTAEPVHLAAATDSRPVQLRIGYFVSSARDRDALDRLDTLLAQHDTSRFALYAYVAGPAREGCAHVHHRDLRGLAASTIRTQAQADKLDIAIDLTSFTEEVETQVFGARIAPVQIALPGLPGTMGTLAYDYLLTDAVTCPPGSERYFEEHLIRMPHSYHGSIEAPDLSGHQFSRRDCGLPDDGFVFCTLAPSHAITPREYDIWMRLLTKVDDSVLWMPDYPTKAQVALRKEAEARGVSPERLIFGPACDGNERMARAKVADLFLDTFTLNAGPTAREALIAGLPVLSMAGRQFAARTTASLLTAAGLGELLTTSEKTYEARALELAEDRDELMTLRSKLRLMQAKAPLFDNSRYARDLERGFEMAYARCLEGLPPQHMTVPANTAPDPVIPAEFAPVRAASGPIHAA</sequence>
<dbReference type="Pfam" id="PF13844">
    <property type="entry name" value="Glyco_transf_41"/>
    <property type="match status" value="2"/>
</dbReference>
<dbReference type="SUPFAM" id="SSF48452">
    <property type="entry name" value="TPR-like"/>
    <property type="match status" value="1"/>
</dbReference>
<evidence type="ECO:0000256" key="7">
    <source>
        <dbReference type="ARBA" id="ARBA00022803"/>
    </source>
</evidence>
<dbReference type="InterPro" id="IPR029489">
    <property type="entry name" value="OGT/SEC/SPY_C"/>
</dbReference>
<keyword evidence="5" id="KW-0808">Transferase</keyword>
<evidence type="ECO:0000313" key="12">
    <source>
        <dbReference type="Proteomes" id="UP000043764"/>
    </source>
</evidence>
<feature type="repeat" description="TPR" evidence="8">
    <location>
        <begin position="91"/>
        <end position="124"/>
    </location>
</feature>
<dbReference type="EMBL" id="CVRL01000021">
    <property type="protein sequence ID" value="CRL10954.1"/>
    <property type="molecule type" value="Genomic_DNA"/>
</dbReference>
<evidence type="ECO:0000256" key="6">
    <source>
        <dbReference type="ARBA" id="ARBA00022737"/>
    </source>
</evidence>
<keyword evidence="4" id="KW-0328">Glycosyltransferase</keyword>
<feature type="region of interest" description="Disordered" evidence="9">
    <location>
        <begin position="1"/>
        <end position="51"/>
    </location>
</feature>
<evidence type="ECO:0000256" key="4">
    <source>
        <dbReference type="ARBA" id="ARBA00022676"/>
    </source>
</evidence>
<dbReference type="GO" id="GO:0006493">
    <property type="term" value="P:protein O-linked glycosylation"/>
    <property type="evidence" value="ECO:0007669"/>
    <property type="project" value="InterPro"/>
</dbReference>
<feature type="repeat" description="TPR" evidence="8">
    <location>
        <begin position="125"/>
        <end position="158"/>
    </location>
</feature>
<dbReference type="Gene3D" id="1.25.40.10">
    <property type="entry name" value="Tetratricopeptide repeat domain"/>
    <property type="match status" value="1"/>
</dbReference>
<dbReference type="PROSITE" id="PS50005">
    <property type="entry name" value="TPR"/>
    <property type="match status" value="4"/>
</dbReference>
<name>A0A0H5D1P5_9RHOB</name>
<feature type="repeat" description="TPR" evidence="8">
    <location>
        <begin position="159"/>
        <end position="192"/>
    </location>
</feature>
<dbReference type="InterPro" id="IPR019734">
    <property type="entry name" value="TPR_rpt"/>
</dbReference>
<dbReference type="STRING" id="481446.NIT7645_01987"/>
<evidence type="ECO:0000256" key="5">
    <source>
        <dbReference type="ARBA" id="ARBA00022679"/>
    </source>
</evidence>
<gene>
    <name evidence="11" type="primary">yrrB</name>
    <name evidence="11" type="ORF">NIT7321_01802</name>
</gene>
<feature type="domain" description="O-GlcNAc transferase C-terminal" evidence="10">
    <location>
        <begin position="496"/>
        <end position="681"/>
    </location>
</feature>
<keyword evidence="12" id="KW-1185">Reference proteome</keyword>
<dbReference type="AlphaFoldDB" id="A0A0H5D1P5"/>
<dbReference type="InterPro" id="IPR011990">
    <property type="entry name" value="TPR-like_helical_dom_sf"/>
</dbReference>
<dbReference type="RefSeq" id="WP_050673273.1">
    <property type="nucleotide sequence ID" value="NZ_CVRL01000021.1"/>
</dbReference>
<dbReference type="Pfam" id="PF13414">
    <property type="entry name" value="TPR_11"/>
    <property type="match status" value="1"/>
</dbReference>
<evidence type="ECO:0000256" key="9">
    <source>
        <dbReference type="SAM" id="MobiDB-lite"/>
    </source>
</evidence>
<comment type="pathway">
    <text evidence="1">Protein modification; protein glycosylation.</text>
</comment>
<dbReference type="PANTHER" id="PTHR44366:SF1">
    <property type="entry name" value="UDP-N-ACETYLGLUCOSAMINE--PEPTIDE N-ACETYLGLUCOSAMINYLTRANSFERASE 110 KDA SUBUNIT"/>
    <property type="match status" value="1"/>
</dbReference>
<dbReference type="Gene3D" id="3.40.50.11380">
    <property type="match status" value="1"/>
</dbReference>
<accession>A0A0H5D1P5</accession>
<evidence type="ECO:0000256" key="2">
    <source>
        <dbReference type="ARBA" id="ARBA00005386"/>
    </source>
</evidence>
<evidence type="ECO:0000256" key="1">
    <source>
        <dbReference type="ARBA" id="ARBA00004922"/>
    </source>
</evidence>
<dbReference type="Pfam" id="PF13432">
    <property type="entry name" value="TPR_16"/>
    <property type="match status" value="1"/>
</dbReference>
<protein>
    <recommendedName>
        <fullName evidence="3">protein O-GlcNAc transferase</fullName>
        <ecNumber evidence="3">2.4.1.255</ecNumber>
    </recommendedName>
</protein>
<dbReference type="Pfam" id="PF13181">
    <property type="entry name" value="TPR_8"/>
    <property type="match status" value="1"/>
</dbReference>
<dbReference type="PANTHER" id="PTHR44366">
    <property type="entry name" value="UDP-N-ACETYLGLUCOSAMINE--PEPTIDE N-ACETYLGLUCOSAMINYLTRANSFERASE 110 KDA SUBUNIT"/>
    <property type="match status" value="1"/>
</dbReference>
<dbReference type="PROSITE" id="PS50293">
    <property type="entry name" value="TPR_REGION"/>
    <property type="match status" value="1"/>
</dbReference>
<evidence type="ECO:0000313" key="11">
    <source>
        <dbReference type="EMBL" id="CRL10954.1"/>
    </source>
</evidence>
<evidence type="ECO:0000256" key="8">
    <source>
        <dbReference type="PROSITE-ProRule" id="PRU00339"/>
    </source>
</evidence>
<organism evidence="11 12">
    <name type="scientific">Phaeobacter italicus</name>
    <dbReference type="NCBI Taxonomy" id="481446"/>
    <lineage>
        <taxon>Bacteria</taxon>
        <taxon>Pseudomonadati</taxon>
        <taxon>Pseudomonadota</taxon>
        <taxon>Alphaproteobacteria</taxon>
        <taxon>Rhodobacterales</taxon>
        <taxon>Roseobacteraceae</taxon>
        <taxon>Phaeobacter</taxon>
    </lineage>
</organism>
<dbReference type="SMART" id="SM00028">
    <property type="entry name" value="TPR"/>
    <property type="match status" value="5"/>
</dbReference>
<dbReference type="InterPro" id="IPR037919">
    <property type="entry name" value="OGT"/>
</dbReference>
<reference evidence="12" key="1">
    <citation type="submission" date="2015-05" db="EMBL/GenBank/DDBJ databases">
        <authorList>
            <person name="Rodrigo-Torres Lidia"/>
            <person name="Arahal R.David."/>
        </authorList>
    </citation>
    <scope>NUCLEOTIDE SEQUENCE [LARGE SCALE GENOMIC DNA]</scope>
    <source>
        <strain evidence="12">CECT 7321</strain>
    </source>
</reference>
<evidence type="ECO:0000256" key="3">
    <source>
        <dbReference type="ARBA" id="ARBA00011970"/>
    </source>
</evidence>
<dbReference type="Gene3D" id="3.40.50.2000">
    <property type="entry name" value="Glycogen Phosphorylase B"/>
    <property type="match status" value="1"/>
</dbReference>
<evidence type="ECO:0000259" key="10">
    <source>
        <dbReference type="Pfam" id="PF13844"/>
    </source>
</evidence>
<dbReference type="GO" id="GO:0097363">
    <property type="term" value="F:protein O-acetylglucosaminyltransferase activity"/>
    <property type="evidence" value="ECO:0007669"/>
    <property type="project" value="UniProtKB-EC"/>
</dbReference>
<comment type="similarity">
    <text evidence="2">Belongs to the glycosyltransferase 41 family. O-GlcNAc transferase subfamily.</text>
</comment>
<proteinExistence type="inferred from homology"/>
<feature type="domain" description="O-GlcNAc transferase C-terminal" evidence="10">
    <location>
        <begin position="339"/>
        <end position="481"/>
    </location>
</feature>
<keyword evidence="6" id="KW-0677">Repeat</keyword>